<dbReference type="eggNOG" id="KOG1549">
    <property type="taxonomic scope" value="Eukaryota"/>
</dbReference>
<evidence type="ECO:0000313" key="5">
    <source>
        <dbReference type="Proteomes" id="UP000015101"/>
    </source>
</evidence>
<evidence type="ECO:0000313" key="3">
    <source>
        <dbReference type="EMBL" id="ESN94212.1"/>
    </source>
</evidence>
<dbReference type="OMA" id="TGNCHKW"/>
<dbReference type="OrthoDB" id="5978656at2759"/>
<dbReference type="InterPro" id="IPR015424">
    <property type="entry name" value="PyrdxlP-dep_Trfase"/>
</dbReference>
<reference evidence="4" key="3">
    <citation type="submission" date="2015-06" db="UniProtKB">
        <authorList>
            <consortium name="EnsemblMetazoa"/>
        </authorList>
    </citation>
    <scope>IDENTIFICATION</scope>
</reference>
<dbReference type="PANTHER" id="PTHR43092">
    <property type="entry name" value="L-CYSTEINE DESULFHYDRASE"/>
    <property type="match status" value="1"/>
</dbReference>
<dbReference type="GO" id="GO:1990411">
    <property type="term" value="F:hercynylcysteine sulfoxide lyase activity (ergothioneine-forming)"/>
    <property type="evidence" value="ECO:0000318"/>
    <property type="project" value="GO_Central"/>
</dbReference>
<dbReference type="InterPro" id="IPR015422">
    <property type="entry name" value="PyrdxlP-dep_Trfase_small"/>
</dbReference>
<name>T1EUR5_HELRO</name>
<dbReference type="STRING" id="6412.T1EUR5"/>
<accession>T1EUR5</accession>
<dbReference type="Pfam" id="PF00266">
    <property type="entry name" value="Aminotran_5"/>
    <property type="match status" value="1"/>
</dbReference>
<dbReference type="InterPro" id="IPR000192">
    <property type="entry name" value="Aminotrans_V_dom"/>
</dbReference>
<protein>
    <recommendedName>
        <fullName evidence="2">Aminotransferase class V domain-containing protein</fullName>
    </recommendedName>
</protein>
<dbReference type="InterPro" id="IPR015421">
    <property type="entry name" value="PyrdxlP-dep_Trfase_major"/>
</dbReference>
<proteinExistence type="predicted"/>
<dbReference type="GO" id="GO:1903257">
    <property type="term" value="P:selenoneine biosynthetic process"/>
    <property type="evidence" value="ECO:0000318"/>
    <property type="project" value="GO_Central"/>
</dbReference>
<dbReference type="Gene3D" id="3.90.1150.10">
    <property type="entry name" value="Aspartate Aminotransferase, domain 1"/>
    <property type="match status" value="1"/>
</dbReference>
<evidence type="ECO:0000256" key="1">
    <source>
        <dbReference type="ARBA" id="ARBA00022898"/>
    </source>
</evidence>
<dbReference type="EMBL" id="KB097571">
    <property type="protein sequence ID" value="ESN94212.1"/>
    <property type="molecule type" value="Genomic_DNA"/>
</dbReference>
<dbReference type="Gene3D" id="3.40.640.10">
    <property type="entry name" value="Type I PLP-dependent aspartate aminotransferase-like (Major domain)"/>
    <property type="match status" value="1"/>
</dbReference>
<dbReference type="AlphaFoldDB" id="T1EUR5"/>
<dbReference type="RefSeq" id="XP_009027321.1">
    <property type="nucleotide sequence ID" value="XM_009029073.1"/>
</dbReference>
<dbReference type="KEGG" id="hro:HELRODRAFT_164009"/>
<dbReference type="SUPFAM" id="SSF53383">
    <property type="entry name" value="PLP-dependent transferases"/>
    <property type="match status" value="1"/>
</dbReference>
<sequence length="398" mass="45768">MSKYGTNIRNRFLLNPDHVFLNHGSFGAAGIEPHNLRIKLIDEMECQADVWFRQKIWQTWNDNLRSVSEFVHSEPENVVFVSNTTTGIGCVMRSLKFNKGDGILMCNWTYQAVKNIVNYVKNEIGNIEVYTVTIPEDFGTSQHFVSLYEEQLRKHSNIKLVIIDYISSVPPCLMPLTELISIVKKYDKMVLVDGAHAPGQVPLDLESLGCDFFAGNLHKWCYVPRGCAVLWVDPKYHKQIFPATISRFGNDNSLSQLFYYQGTADTTQFFVSKSALDFYEDIGGHESISKYCTSLIEQSANMLVKKWNTQHFPLPDDMKAPFMRIIRLPTLAKFPITPNKENFTEDVSDIMSHLWDEFKIQTVCIKMYNKAWIRLSVNVYNTFEDYEKLGDAILSMVL</sequence>
<dbReference type="InParanoid" id="T1EUR5"/>
<organism evidence="4 5">
    <name type="scientific">Helobdella robusta</name>
    <name type="common">Californian leech</name>
    <dbReference type="NCBI Taxonomy" id="6412"/>
    <lineage>
        <taxon>Eukaryota</taxon>
        <taxon>Metazoa</taxon>
        <taxon>Spiralia</taxon>
        <taxon>Lophotrochozoa</taxon>
        <taxon>Annelida</taxon>
        <taxon>Clitellata</taxon>
        <taxon>Hirudinea</taxon>
        <taxon>Rhynchobdellida</taxon>
        <taxon>Glossiphoniidae</taxon>
        <taxon>Helobdella</taxon>
    </lineage>
</organism>
<keyword evidence="1" id="KW-0663">Pyridoxal phosphate</keyword>
<reference evidence="3 5" key="2">
    <citation type="journal article" date="2013" name="Nature">
        <title>Insights into bilaterian evolution from three spiralian genomes.</title>
        <authorList>
            <person name="Simakov O."/>
            <person name="Marletaz F."/>
            <person name="Cho S.J."/>
            <person name="Edsinger-Gonzales E."/>
            <person name="Havlak P."/>
            <person name="Hellsten U."/>
            <person name="Kuo D.H."/>
            <person name="Larsson T."/>
            <person name="Lv J."/>
            <person name="Arendt D."/>
            <person name="Savage R."/>
            <person name="Osoegawa K."/>
            <person name="de Jong P."/>
            <person name="Grimwood J."/>
            <person name="Chapman J.A."/>
            <person name="Shapiro H."/>
            <person name="Aerts A."/>
            <person name="Otillar R.P."/>
            <person name="Terry A.Y."/>
            <person name="Boore J.L."/>
            <person name="Grigoriev I.V."/>
            <person name="Lindberg D.R."/>
            <person name="Seaver E.C."/>
            <person name="Weisblat D.A."/>
            <person name="Putnam N.H."/>
            <person name="Rokhsar D.S."/>
        </authorList>
    </citation>
    <scope>NUCLEOTIDE SEQUENCE</scope>
</reference>
<dbReference type="CTD" id="20200315"/>
<dbReference type="GeneID" id="20200315"/>
<dbReference type="Proteomes" id="UP000015101">
    <property type="component" value="Unassembled WGS sequence"/>
</dbReference>
<gene>
    <name evidence="4" type="primary">20200315</name>
    <name evidence="3" type="ORF">HELRODRAFT_164009</name>
</gene>
<evidence type="ECO:0000259" key="2">
    <source>
        <dbReference type="Pfam" id="PF00266"/>
    </source>
</evidence>
<reference evidence="5" key="1">
    <citation type="submission" date="2012-12" db="EMBL/GenBank/DDBJ databases">
        <authorList>
            <person name="Hellsten U."/>
            <person name="Grimwood J."/>
            <person name="Chapman J.A."/>
            <person name="Shapiro H."/>
            <person name="Aerts A."/>
            <person name="Otillar R.P."/>
            <person name="Terry A.Y."/>
            <person name="Boore J.L."/>
            <person name="Simakov O."/>
            <person name="Marletaz F."/>
            <person name="Cho S.-J."/>
            <person name="Edsinger-Gonzales E."/>
            <person name="Havlak P."/>
            <person name="Kuo D.-H."/>
            <person name="Larsson T."/>
            <person name="Lv J."/>
            <person name="Arendt D."/>
            <person name="Savage R."/>
            <person name="Osoegawa K."/>
            <person name="de Jong P."/>
            <person name="Lindberg D.R."/>
            <person name="Seaver E.C."/>
            <person name="Weisblat D.A."/>
            <person name="Putnam N.H."/>
            <person name="Grigoriev I.V."/>
            <person name="Rokhsar D.S."/>
        </authorList>
    </citation>
    <scope>NUCLEOTIDE SEQUENCE</scope>
</reference>
<evidence type="ECO:0000313" key="4">
    <source>
        <dbReference type="EnsemblMetazoa" id="HelroP164009"/>
    </source>
</evidence>
<dbReference type="EnsemblMetazoa" id="HelroT164009">
    <property type="protein sequence ID" value="HelroP164009"/>
    <property type="gene ID" value="HelroG164009"/>
</dbReference>
<keyword evidence="5" id="KW-1185">Reference proteome</keyword>
<dbReference type="PANTHER" id="PTHR43092:SF4">
    <property type="entry name" value="AMINOTRANSFERASE CLASS V DOMAIN-CONTAINING PROTEIN"/>
    <property type="match status" value="1"/>
</dbReference>
<dbReference type="HOGENOM" id="CLU_003433_3_0_1"/>
<feature type="domain" description="Aminotransferase class V" evidence="2">
    <location>
        <begin position="65"/>
        <end position="303"/>
    </location>
</feature>
<dbReference type="EMBL" id="AMQM01001516">
    <property type="status" value="NOT_ANNOTATED_CDS"/>
    <property type="molecule type" value="Genomic_DNA"/>
</dbReference>